<protein>
    <submittedName>
        <fullName evidence="1">Predicted protein</fullName>
    </submittedName>
</protein>
<proteinExistence type="predicted"/>
<sequence>MKKSRIPEPLTGYGIGREVAVWTINAARNGFLAPLHGFSHFYQTNSQSRIEWRPVPTGKASADHAYHPHTIILLPHRVIIYLVESAYLRVTWRIYILLARILYTLAV</sequence>
<evidence type="ECO:0000313" key="2">
    <source>
        <dbReference type="Proteomes" id="UP000002668"/>
    </source>
</evidence>
<organism evidence="1 2">
    <name type="scientific">Leptosphaeria maculans (strain JN3 / isolate v23.1.3 / race Av1-4-5-6-7-8)</name>
    <name type="common">Blackleg fungus</name>
    <name type="synonym">Phoma lingam</name>
    <dbReference type="NCBI Taxonomy" id="985895"/>
    <lineage>
        <taxon>Eukaryota</taxon>
        <taxon>Fungi</taxon>
        <taxon>Dikarya</taxon>
        <taxon>Ascomycota</taxon>
        <taxon>Pezizomycotina</taxon>
        <taxon>Dothideomycetes</taxon>
        <taxon>Pleosporomycetidae</taxon>
        <taxon>Pleosporales</taxon>
        <taxon>Pleosporineae</taxon>
        <taxon>Leptosphaeriaceae</taxon>
        <taxon>Plenodomus</taxon>
        <taxon>Plenodomus lingam/Leptosphaeria maculans species complex</taxon>
    </lineage>
</organism>
<dbReference type="EMBL" id="FP929139">
    <property type="protein sequence ID" value="CBY01729.1"/>
    <property type="molecule type" value="Genomic_DNA"/>
</dbReference>
<dbReference type="InParanoid" id="E5AEU0"/>
<dbReference type="AlphaFoldDB" id="E5AEU0"/>
<evidence type="ECO:0000313" key="1">
    <source>
        <dbReference type="EMBL" id="CBY01729.1"/>
    </source>
</evidence>
<keyword evidence="2" id="KW-1185">Reference proteome</keyword>
<dbReference type="Proteomes" id="UP000002668">
    <property type="component" value="Genome"/>
</dbReference>
<name>E5AEU0_LEPMJ</name>
<dbReference type="VEuPathDB" id="FungiDB:LEMA_P005160.1"/>
<dbReference type="HOGENOM" id="CLU_2210521_0_0_1"/>
<gene>
    <name evidence="1" type="ORF">LEMA_P005160.1</name>
</gene>
<accession>E5AEU0</accession>
<reference evidence="2" key="1">
    <citation type="journal article" date="2011" name="Nat. Commun.">
        <title>Effector diversification within compartments of the Leptosphaeria maculans genome affected by Repeat-Induced Point mutations.</title>
        <authorList>
            <person name="Rouxel T."/>
            <person name="Grandaubert J."/>
            <person name="Hane J.K."/>
            <person name="Hoede C."/>
            <person name="van de Wouw A.P."/>
            <person name="Couloux A."/>
            <person name="Dominguez V."/>
            <person name="Anthouard V."/>
            <person name="Bally P."/>
            <person name="Bourras S."/>
            <person name="Cozijnsen A.J."/>
            <person name="Ciuffetti L.M."/>
            <person name="Degrave A."/>
            <person name="Dilmaghani A."/>
            <person name="Duret L."/>
            <person name="Fudal I."/>
            <person name="Goodwin S.B."/>
            <person name="Gout L."/>
            <person name="Glaser N."/>
            <person name="Linglin J."/>
            <person name="Kema G.H.J."/>
            <person name="Lapalu N."/>
            <person name="Lawrence C.B."/>
            <person name="May K."/>
            <person name="Meyer M."/>
            <person name="Ollivier B."/>
            <person name="Poulain J."/>
            <person name="Schoch C.L."/>
            <person name="Simon A."/>
            <person name="Spatafora J.W."/>
            <person name="Stachowiak A."/>
            <person name="Turgeon B.G."/>
            <person name="Tyler B.M."/>
            <person name="Vincent D."/>
            <person name="Weissenbach J."/>
            <person name="Amselem J."/>
            <person name="Quesneville H."/>
            <person name="Oliver R.P."/>
            <person name="Wincker P."/>
            <person name="Balesdent M.-H."/>
            <person name="Howlett B.J."/>
        </authorList>
    </citation>
    <scope>NUCLEOTIDE SEQUENCE [LARGE SCALE GENOMIC DNA]</scope>
    <source>
        <strain evidence="2">JN3 / isolate v23.1.3 / race Av1-4-5-6-7-8</strain>
    </source>
</reference>